<evidence type="ECO:0000256" key="1">
    <source>
        <dbReference type="ARBA" id="ARBA00023125"/>
    </source>
</evidence>
<accession>A0A2M9C1I0</accession>
<dbReference type="GO" id="GO:0003677">
    <property type="term" value="F:DNA binding"/>
    <property type="evidence" value="ECO:0007669"/>
    <property type="project" value="UniProtKB-KW"/>
</dbReference>
<dbReference type="InterPro" id="IPR010982">
    <property type="entry name" value="Lambda_DNA-bd_dom_sf"/>
</dbReference>
<dbReference type="Gene3D" id="1.10.260.40">
    <property type="entry name" value="lambda repressor-like DNA-binding domains"/>
    <property type="match status" value="1"/>
</dbReference>
<evidence type="ECO:0000313" key="4">
    <source>
        <dbReference type="EMBL" id="PJJ64238.1"/>
    </source>
</evidence>
<keyword evidence="5" id="KW-1185">Reference proteome</keyword>
<dbReference type="Pfam" id="PF01381">
    <property type="entry name" value="HTH_3"/>
    <property type="match status" value="1"/>
</dbReference>
<comment type="caution">
    <text evidence="4">The sequence shown here is derived from an EMBL/GenBank/DDBJ whole genome shotgun (WGS) entry which is preliminary data.</text>
</comment>
<dbReference type="CDD" id="cd00093">
    <property type="entry name" value="HTH_XRE"/>
    <property type="match status" value="1"/>
</dbReference>
<evidence type="ECO:0000259" key="3">
    <source>
        <dbReference type="PROSITE" id="PS50943"/>
    </source>
</evidence>
<proteinExistence type="predicted"/>
<dbReference type="SMART" id="SM00530">
    <property type="entry name" value="HTH_XRE"/>
    <property type="match status" value="1"/>
</dbReference>
<feature type="domain" description="HTH cro/C1-type" evidence="3">
    <location>
        <begin position="14"/>
        <end position="68"/>
    </location>
</feature>
<dbReference type="EMBL" id="PGFD01000002">
    <property type="protein sequence ID" value="PJJ64238.1"/>
    <property type="molecule type" value="Genomic_DNA"/>
</dbReference>
<sequence length="123" mass="14415">MEKIQHAMTLGDKLKKARIGKNFTQEYLAEMLNVSQKTYSNFENDKSKPDFQQVEEIAKALEVSVLDFLSGDNITINSTNGDHSGFIYQNQFPEKLVEQYEERIKELKDQIQELKEELKRIRE</sequence>
<dbReference type="RefSeq" id="WP_228424365.1">
    <property type="nucleotide sequence ID" value="NZ_PGFD01000002.1"/>
</dbReference>
<gene>
    <name evidence="4" type="ORF">CLV73_2596</name>
</gene>
<dbReference type="Proteomes" id="UP000228740">
    <property type="component" value="Unassembled WGS sequence"/>
</dbReference>
<dbReference type="PANTHER" id="PTHR46558:SF11">
    <property type="entry name" value="HTH-TYPE TRANSCRIPTIONAL REGULATOR XRE"/>
    <property type="match status" value="1"/>
</dbReference>
<feature type="coiled-coil region" evidence="2">
    <location>
        <begin position="90"/>
        <end position="121"/>
    </location>
</feature>
<reference evidence="4 5" key="1">
    <citation type="submission" date="2017-11" db="EMBL/GenBank/DDBJ databases">
        <title>Genomic Encyclopedia of Archaeal and Bacterial Type Strains, Phase II (KMG-II): From Individual Species to Whole Genera.</title>
        <authorList>
            <person name="Goeker M."/>
        </authorList>
    </citation>
    <scope>NUCLEOTIDE SEQUENCE [LARGE SCALE GENOMIC DNA]</scope>
    <source>
        <strain evidence="4 5">DSM 27617</strain>
    </source>
</reference>
<organism evidence="4 5">
    <name type="scientific">Chryseobacterium geocarposphaerae</name>
    <dbReference type="NCBI Taxonomy" id="1416776"/>
    <lineage>
        <taxon>Bacteria</taxon>
        <taxon>Pseudomonadati</taxon>
        <taxon>Bacteroidota</taxon>
        <taxon>Flavobacteriia</taxon>
        <taxon>Flavobacteriales</taxon>
        <taxon>Weeksellaceae</taxon>
        <taxon>Chryseobacterium group</taxon>
        <taxon>Chryseobacterium</taxon>
    </lineage>
</organism>
<dbReference type="InterPro" id="IPR001387">
    <property type="entry name" value="Cro/C1-type_HTH"/>
</dbReference>
<keyword evidence="2" id="KW-0175">Coiled coil</keyword>
<dbReference type="AlphaFoldDB" id="A0A2M9C1I0"/>
<name>A0A2M9C1I0_9FLAO</name>
<protein>
    <submittedName>
        <fullName evidence="4">DNA-binding XRE family transcriptional regulator</fullName>
    </submittedName>
</protein>
<dbReference type="PROSITE" id="PS50943">
    <property type="entry name" value="HTH_CROC1"/>
    <property type="match status" value="1"/>
</dbReference>
<evidence type="ECO:0000313" key="5">
    <source>
        <dbReference type="Proteomes" id="UP000228740"/>
    </source>
</evidence>
<dbReference type="PANTHER" id="PTHR46558">
    <property type="entry name" value="TRACRIPTIONAL REGULATORY PROTEIN-RELATED-RELATED"/>
    <property type="match status" value="1"/>
</dbReference>
<keyword evidence="1 4" id="KW-0238">DNA-binding</keyword>
<dbReference type="SUPFAM" id="SSF47413">
    <property type="entry name" value="lambda repressor-like DNA-binding domains"/>
    <property type="match status" value="1"/>
</dbReference>
<evidence type="ECO:0000256" key="2">
    <source>
        <dbReference type="SAM" id="Coils"/>
    </source>
</evidence>